<gene>
    <name evidence="2" type="ORF">Pcinc_037449</name>
</gene>
<proteinExistence type="predicted"/>
<evidence type="ECO:0000256" key="1">
    <source>
        <dbReference type="SAM" id="MobiDB-lite"/>
    </source>
</evidence>
<dbReference type="Proteomes" id="UP001286313">
    <property type="component" value="Unassembled WGS sequence"/>
</dbReference>
<dbReference type="AlphaFoldDB" id="A0AAE1BSB9"/>
<organism evidence="2 3">
    <name type="scientific">Petrolisthes cinctipes</name>
    <name type="common">Flat porcelain crab</name>
    <dbReference type="NCBI Taxonomy" id="88211"/>
    <lineage>
        <taxon>Eukaryota</taxon>
        <taxon>Metazoa</taxon>
        <taxon>Ecdysozoa</taxon>
        <taxon>Arthropoda</taxon>
        <taxon>Crustacea</taxon>
        <taxon>Multicrustacea</taxon>
        <taxon>Malacostraca</taxon>
        <taxon>Eumalacostraca</taxon>
        <taxon>Eucarida</taxon>
        <taxon>Decapoda</taxon>
        <taxon>Pleocyemata</taxon>
        <taxon>Anomura</taxon>
        <taxon>Galatheoidea</taxon>
        <taxon>Porcellanidae</taxon>
        <taxon>Petrolisthes</taxon>
    </lineage>
</organism>
<feature type="non-terminal residue" evidence="2">
    <location>
        <position position="65"/>
    </location>
</feature>
<feature type="region of interest" description="Disordered" evidence="1">
    <location>
        <begin position="1"/>
        <end position="25"/>
    </location>
</feature>
<keyword evidence="3" id="KW-1185">Reference proteome</keyword>
<protein>
    <submittedName>
        <fullName evidence="2">Uncharacterized protein</fullName>
    </submittedName>
</protein>
<feature type="compositionally biased region" description="Polar residues" evidence="1">
    <location>
        <begin position="14"/>
        <end position="25"/>
    </location>
</feature>
<evidence type="ECO:0000313" key="2">
    <source>
        <dbReference type="EMBL" id="KAK3856207.1"/>
    </source>
</evidence>
<name>A0AAE1BSB9_PETCI</name>
<evidence type="ECO:0000313" key="3">
    <source>
        <dbReference type="Proteomes" id="UP001286313"/>
    </source>
</evidence>
<reference evidence="2" key="1">
    <citation type="submission" date="2023-10" db="EMBL/GenBank/DDBJ databases">
        <title>Genome assemblies of two species of porcelain crab, Petrolisthes cinctipes and Petrolisthes manimaculis (Anomura: Porcellanidae).</title>
        <authorList>
            <person name="Angst P."/>
        </authorList>
    </citation>
    <scope>NUCLEOTIDE SEQUENCE</scope>
    <source>
        <strain evidence="2">PB745_01</strain>
        <tissue evidence="2">Gill</tissue>
    </source>
</reference>
<accession>A0AAE1BSB9</accession>
<comment type="caution">
    <text evidence="2">The sequence shown here is derived from an EMBL/GenBank/DDBJ whole genome shotgun (WGS) entry which is preliminary data.</text>
</comment>
<dbReference type="EMBL" id="JAWQEG010005957">
    <property type="protein sequence ID" value="KAK3856207.1"/>
    <property type="molecule type" value="Genomic_DNA"/>
</dbReference>
<sequence>MQDDTTHQAGGRVYNTQQPSSGPVTTQLIRQEDVCTTFSNHQQLIRQEDVCTTFSNHQQLIRQED</sequence>